<comment type="caution">
    <text evidence="1">The sequence shown here is derived from an EMBL/GenBank/DDBJ whole genome shotgun (WGS) entry which is preliminary data.</text>
</comment>
<reference evidence="1" key="1">
    <citation type="submission" date="2023-06" db="EMBL/GenBank/DDBJ databases">
        <title>Genomic analysis of the entomopathogenic nematode Steinernema hermaphroditum.</title>
        <authorList>
            <person name="Schwarz E.M."/>
            <person name="Heppert J.K."/>
            <person name="Baniya A."/>
            <person name="Schwartz H.T."/>
            <person name="Tan C.-H."/>
            <person name="Antoshechkin I."/>
            <person name="Sternberg P.W."/>
            <person name="Goodrich-Blair H."/>
            <person name="Dillman A.R."/>
        </authorList>
    </citation>
    <scope>NUCLEOTIDE SEQUENCE</scope>
    <source>
        <strain evidence="1">PS9179</strain>
        <tissue evidence="1">Whole animal</tissue>
    </source>
</reference>
<dbReference type="AlphaFoldDB" id="A0AA39LNU1"/>
<gene>
    <name evidence="1" type="ORF">QR680_017537</name>
</gene>
<protein>
    <submittedName>
        <fullName evidence="1">Uncharacterized protein</fullName>
    </submittedName>
</protein>
<sequence>MCFTRKPLFARAARGSRRRSSSTLTSAPPHELKTGLLCSTVSGNSLFASPMSAHTDGIAVFYSDVLKPEEDRRLRSDNMVLVHTYDVSQGVSLRYEK</sequence>
<dbReference type="EMBL" id="JAUCMV010000004">
    <property type="protein sequence ID" value="KAK0404611.1"/>
    <property type="molecule type" value="Genomic_DNA"/>
</dbReference>
<dbReference type="Proteomes" id="UP001175271">
    <property type="component" value="Unassembled WGS sequence"/>
</dbReference>
<proteinExistence type="predicted"/>
<name>A0AA39LNU1_9BILA</name>
<evidence type="ECO:0000313" key="1">
    <source>
        <dbReference type="EMBL" id="KAK0404611.1"/>
    </source>
</evidence>
<evidence type="ECO:0000313" key="2">
    <source>
        <dbReference type="Proteomes" id="UP001175271"/>
    </source>
</evidence>
<organism evidence="1 2">
    <name type="scientific">Steinernema hermaphroditum</name>
    <dbReference type="NCBI Taxonomy" id="289476"/>
    <lineage>
        <taxon>Eukaryota</taxon>
        <taxon>Metazoa</taxon>
        <taxon>Ecdysozoa</taxon>
        <taxon>Nematoda</taxon>
        <taxon>Chromadorea</taxon>
        <taxon>Rhabditida</taxon>
        <taxon>Tylenchina</taxon>
        <taxon>Panagrolaimomorpha</taxon>
        <taxon>Strongyloidoidea</taxon>
        <taxon>Steinernematidae</taxon>
        <taxon>Steinernema</taxon>
    </lineage>
</organism>
<keyword evidence="2" id="KW-1185">Reference proteome</keyword>
<accession>A0AA39LNU1</accession>